<dbReference type="Gene3D" id="3.80.10.10">
    <property type="entry name" value="Ribonuclease Inhibitor"/>
    <property type="match status" value="2"/>
</dbReference>
<reference evidence="8" key="1">
    <citation type="submission" date="2022-11" db="UniProtKB">
        <authorList>
            <consortium name="EnsemblMetazoa"/>
        </authorList>
    </citation>
    <scope>IDENTIFICATION</scope>
</reference>
<evidence type="ECO:0000256" key="6">
    <source>
        <dbReference type="SAM" id="SignalP"/>
    </source>
</evidence>
<dbReference type="GeneID" id="119724582"/>
<feature type="compositionally biased region" description="Low complexity" evidence="4">
    <location>
        <begin position="515"/>
        <end position="526"/>
    </location>
</feature>
<dbReference type="OMA" id="RIWCREN"/>
<dbReference type="InterPro" id="IPR000483">
    <property type="entry name" value="Cys-rich_flank_reg_C"/>
</dbReference>
<feature type="region of interest" description="Disordered" evidence="4">
    <location>
        <begin position="414"/>
        <end position="436"/>
    </location>
</feature>
<evidence type="ECO:0000259" key="7">
    <source>
        <dbReference type="SMART" id="SM00082"/>
    </source>
</evidence>
<evidence type="ECO:0000313" key="8">
    <source>
        <dbReference type="EnsemblMetazoa" id="XP_038051618.1"/>
    </source>
</evidence>
<feature type="domain" description="LRRCT" evidence="7">
    <location>
        <begin position="305"/>
        <end position="354"/>
    </location>
</feature>
<feature type="signal peptide" evidence="6">
    <location>
        <begin position="1"/>
        <end position="33"/>
    </location>
</feature>
<evidence type="ECO:0000313" key="9">
    <source>
        <dbReference type="Proteomes" id="UP000887568"/>
    </source>
</evidence>
<evidence type="ECO:0000256" key="1">
    <source>
        <dbReference type="ARBA" id="ARBA00022614"/>
    </source>
</evidence>
<feature type="region of interest" description="Disordered" evidence="4">
    <location>
        <begin position="451"/>
        <end position="481"/>
    </location>
</feature>
<evidence type="ECO:0000256" key="3">
    <source>
        <dbReference type="ARBA" id="ARBA00022737"/>
    </source>
</evidence>
<evidence type="ECO:0000256" key="5">
    <source>
        <dbReference type="SAM" id="Phobius"/>
    </source>
</evidence>
<accession>A0A913ZIJ7</accession>
<dbReference type="PANTHER" id="PTHR24369:SF210">
    <property type="entry name" value="CHAOPTIN-RELATED"/>
    <property type="match status" value="1"/>
</dbReference>
<keyword evidence="2 6" id="KW-0732">Signal</keyword>
<dbReference type="InterPro" id="IPR032675">
    <property type="entry name" value="LRR_dom_sf"/>
</dbReference>
<protein>
    <recommendedName>
        <fullName evidence="7">LRRCT domain-containing protein</fullName>
    </recommendedName>
</protein>
<dbReference type="OrthoDB" id="2190652at2759"/>
<feature type="compositionally biased region" description="Acidic residues" evidence="4">
    <location>
        <begin position="419"/>
        <end position="428"/>
    </location>
</feature>
<dbReference type="PROSITE" id="PS51450">
    <property type="entry name" value="LRR"/>
    <property type="match status" value="3"/>
</dbReference>
<sequence>MQSRPSFFNMARVHTVVLLLLCQAFLMFHPVLAVSERTDPNSPPTTYGECLQECQSDTDVRCIACGLDTIPTTPDCKRATTLELASNDIRELRLGVFAGFNELSILVLTDNEIRDIPRGVLSDLGTLTALYVDWNNLTSLREGAFEGLVSLRDRLILTGNQITRITTGVFNTLTLTPILAVDSNHIESIQPGAFQGMAKLSTLLLGKNRISSIASGTFSELGKLRMLDLSYNRIETLEGGAFEGLVSLQELKLNSNRIISVAAIESLPRLSHLTLADNEIESLGDNRFLESKLQEKEFTVTFQKNPLRCSCSVEWLRLWYRKHETTDEEKAMCAAPAEYEGRLLTDIHTPLPCKRPAVATTSNPLMDALNPNQAEPLLNTTMSIIVTIVALGLIILAIGTYLVLRRYRRKMGAHREAEKDDEAPEPGPEDPNLASGYSTFVERDTDAAGDSLIGQTTAPHPPPMANGHVFHETEQEETSSFLPSHNYLPVKELNSPREPLQPRVPSTMAPPPPVNSTVSPVNSPVSSLEPDVVCRIDFDERGSMVITTPESELDEGNMEPTDQFICPEEVKYAKLDHFRPTQSSSRPCNGGYIAPRDLAGYPT</sequence>
<dbReference type="EnsemblMetazoa" id="XM_038195690.1">
    <property type="protein sequence ID" value="XP_038051618.1"/>
    <property type="gene ID" value="LOC119724582"/>
</dbReference>
<keyword evidence="5" id="KW-1133">Transmembrane helix</keyword>
<keyword evidence="9" id="KW-1185">Reference proteome</keyword>
<dbReference type="InterPro" id="IPR001611">
    <property type="entry name" value="Leu-rich_rpt"/>
</dbReference>
<dbReference type="SMART" id="SM00369">
    <property type="entry name" value="LRR_TYP"/>
    <property type="match status" value="9"/>
</dbReference>
<dbReference type="FunFam" id="3.80.10.10:FF:001164">
    <property type="entry name" value="GH01279p"/>
    <property type="match status" value="1"/>
</dbReference>
<feature type="region of interest" description="Disordered" evidence="4">
    <location>
        <begin position="581"/>
        <end position="603"/>
    </location>
</feature>
<dbReference type="PANTHER" id="PTHR24369">
    <property type="entry name" value="ANTIGEN BSP, PUTATIVE-RELATED"/>
    <property type="match status" value="1"/>
</dbReference>
<dbReference type="AlphaFoldDB" id="A0A913ZIJ7"/>
<dbReference type="GO" id="GO:0005886">
    <property type="term" value="C:plasma membrane"/>
    <property type="evidence" value="ECO:0007669"/>
    <property type="project" value="TreeGrafter"/>
</dbReference>
<feature type="region of interest" description="Disordered" evidence="4">
    <location>
        <begin position="507"/>
        <end position="526"/>
    </location>
</feature>
<keyword evidence="1" id="KW-0433">Leucine-rich repeat</keyword>
<dbReference type="InterPro" id="IPR050541">
    <property type="entry name" value="LRR_TM_domain-containing"/>
</dbReference>
<dbReference type="Pfam" id="PF13855">
    <property type="entry name" value="LRR_8"/>
    <property type="match status" value="2"/>
</dbReference>
<feature type="transmembrane region" description="Helical" evidence="5">
    <location>
        <begin position="382"/>
        <end position="404"/>
    </location>
</feature>
<name>A0A913ZIJ7_PATMI</name>
<evidence type="ECO:0000256" key="4">
    <source>
        <dbReference type="SAM" id="MobiDB-lite"/>
    </source>
</evidence>
<proteinExistence type="predicted"/>
<dbReference type="RefSeq" id="XP_038051618.1">
    <property type="nucleotide sequence ID" value="XM_038195690.1"/>
</dbReference>
<keyword evidence="5" id="KW-0472">Membrane</keyword>
<keyword evidence="3" id="KW-0677">Repeat</keyword>
<dbReference type="SMART" id="SM00082">
    <property type="entry name" value="LRRCT"/>
    <property type="match status" value="1"/>
</dbReference>
<organism evidence="8 9">
    <name type="scientific">Patiria miniata</name>
    <name type="common">Bat star</name>
    <name type="synonym">Asterina miniata</name>
    <dbReference type="NCBI Taxonomy" id="46514"/>
    <lineage>
        <taxon>Eukaryota</taxon>
        <taxon>Metazoa</taxon>
        <taxon>Echinodermata</taxon>
        <taxon>Eleutherozoa</taxon>
        <taxon>Asterozoa</taxon>
        <taxon>Asteroidea</taxon>
        <taxon>Valvatacea</taxon>
        <taxon>Valvatida</taxon>
        <taxon>Asterinidae</taxon>
        <taxon>Patiria</taxon>
    </lineage>
</organism>
<keyword evidence="5" id="KW-0812">Transmembrane</keyword>
<evidence type="ECO:0000256" key="2">
    <source>
        <dbReference type="ARBA" id="ARBA00022729"/>
    </source>
</evidence>
<feature type="chain" id="PRO_5036788148" description="LRRCT domain-containing protein" evidence="6">
    <location>
        <begin position="34"/>
        <end position="603"/>
    </location>
</feature>
<dbReference type="SUPFAM" id="SSF52058">
    <property type="entry name" value="L domain-like"/>
    <property type="match status" value="1"/>
</dbReference>
<dbReference type="InterPro" id="IPR003591">
    <property type="entry name" value="Leu-rich_rpt_typical-subtyp"/>
</dbReference>
<dbReference type="Proteomes" id="UP000887568">
    <property type="component" value="Unplaced"/>
</dbReference>